<dbReference type="Gene3D" id="3.40.960.10">
    <property type="entry name" value="VSR Endonuclease"/>
    <property type="match status" value="1"/>
</dbReference>
<organism evidence="1">
    <name type="scientific">viral metagenome</name>
    <dbReference type="NCBI Taxonomy" id="1070528"/>
    <lineage>
        <taxon>unclassified sequences</taxon>
        <taxon>metagenomes</taxon>
        <taxon>organismal metagenomes</taxon>
    </lineage>
</organism>
<protein>
    <recommendedName>
        <fullName evidence="2">Homing endonuclease</fullName>
    </recommendedName>
</protein>
<dbReference type="AlphaFoldDB" id="A0A6C0CZ33"/>
<proteinExistence type="predicted"/>
<evidence type="ECO:0000313" key="1">
    <source>
        <dbReference type="EMBL" id="QHT09581.1"/>
    </source>
</evidence>
<accession>A0A6C0CZ33</accession>
<name>A0A6C0CZ33_9ZZZZ</name>
<sequence>MSRRKKYTIEEVKNFVKNKNGECLSNIYINNKKDLLFLCNVCKNKWSTDFKSIKINNQWCPYCSGRFNNNINVAKKIANERNGECLSLEYINNKTNLIWKCNICKCTWDARLDRIKYGTWCPKCKSSHGERLISKYLDSKNIHYFREYLLSNNQRFDFYLPKFNIAIEFDGIQHFQLYGIYTSTEESLKKVQKFDIKKTIYCIDNNIKFLRICYTEIKILCHIIDLFLDSSKILFLSNINKYDYIINNIPINTIFITLLNGNR</sequence>
<evidence type="ECO:0008006" key="2">
    <source>
        <dbReference type="Google" id="ProtNLM"/>
    </source>
</evidence>
<reference evidence="1" key="1">
    <citation type="journal article" date="2020" name="Nature">
        <title>Giant virus diversity and host interactions through global metagenomics.</title>
        <authorList>
            <person name="Schulz F."/>
            <person name="Roux S."/>
            <person name="Paez-Espino D."/>
            <person name="Jungbluth S."/>
            <person name="Walsh D.A."/>
            <person name="Denef V.J."/>
            <person name="McMahon K.D."/>
            <person name="Konstantinidis K.T."/>
            <person name="Eloe-Fadrosh E.A."/>
            <person name="Kyrpides N.C."/>
            <person name="Woyke T."/>
        </authorList>
    </citation>
    <scope>NUCLEOTIDE SEQUENCE</scope>
    <source>
        <strain evidence="1">GVMAG-M-3300023174-102</strain>
    </source>
</reference>
<dbReference type="EMBL" id="MN739513">
    <property type="protein sequence ID" value="QHT09581.1"/>
    <property type="molecule type" value="Genomic_DNA"/>
</dbReference>